<dbReference type="InterPro" id="IPR035892">
    <property type="entry name" value="C2_domain_sf"/>
</dbReference>
<evidence type="ECO:0000259" key="3">
    <source>
        <dbReference type="PROSITE" id="PS50238"/>
    </source>
</evidence>
<evidence type="ECO:0000256" key="2">
    <source>
        <dbReference type="SAM" id="MobiDB-lite"/>
    </source>
</evidence>
<dbReference type="CDD" id="cd00159">
    <property type="entry name" value="RhoGAP"/>
    <property type="match status" value="1"/>
</dbReference>
<dbReference type="GeneID" id="16068455"/>
<reference evidence="4" key="1">
    <citation type="submission" date="2009-08" db="EMBL/GenBank/DDBJ databases">
        <title>Annotation of Salpingoeca rosetta.</title>
        <authorList>
            <consortium name="The Broad Institute Genome Sequencing Platform"/>
            <person name="Russ C."/>
            <person name="Cuomo C."/>
            <person name="Burger G."/>
            <person name="Gray M.W."/>
            <person name="Holland P.W.H."/>
            <person name="King N."/>
            <person name="Lang F.B.F."/>
            <person name="Roger A.J."/>
            <person name="Ruiz-Trillo I."/>
            <person name="Young S.K."/>
            <person name="Zeng Q."/>
            <person name="Gargeya S."/>
            <person name="Alvarado L."/>
            <person name="Berlin A."/>
            <person name="Chapman S.B."/>
            <person name="Chen Z."/>
            <person name="Freedman E."/>
            <person name="Gellesch M."/>
            <person name="Goldberg J."/>
            <person name="Griggs A."/>
            <person name="Gujja S."/>
            <person name="Heilman E."/>
            <person name="Heiman D."/>
            <person name="Howarth C."/>
            <person name="Mehta T."/>
            <person name="Neiman D."/>
            <person name="Pearson M."/>
            <person name="Roberts A."/>
            <person name="Saif S."/>
            <person name="Shea T."/>
            <person name="Shenoy N."/>
            <person name="Sisk P."/>
            <person name="Stolte C."/>
            <person name="Sykes S."/>
            <person name="White J."/>
            <person name="Yandava C."/>
            <person name="Haas B."/>
            <person name="Nusbaum C."/>
            <person name="Birren B."/>
        </authorList>
    </citation>
    <scope>NUCLEOTIDE SEQUENCE [LARGE SCALE GENOMIC DNA]</scope>
    <source>
        <strain evidence="4">ATCC 50818</strain>
    </source>
</reference>
<dbReference type="KEGG" id="sre:PTSG_11002"/>
<dbReference type="GO" id="GO:0005737">
    <property type="term" value="C:cytoplasm"/>
    <property type="evidence" value="ECO:0007669"/>
    <property type="project" value="TreeGrafter"/>
</dbReference>
<dbReference type="PROSITE" id="PS50238">
    <property type="entry name" value="RHOGAP"/>
    <property type="match status" value="1"/>
</dbReference>
<dbReference type="InterPro" id="IPR000198">
    <property type="entry name" value="RhoGAP_dom"/>
</dbReference>
<dbReference type="EMBL" id="GL832994">
    <property type="protein sequence ID" value="EGD81059.1"/>
    <property type="molecule type" value="Genomic_DNA"/>
</dbReference>
<evidence type="ECO:0000256" key="1">
    <source>
        <dbReference type="ARBA" id="ARBA00022468"/>
    </source>
</evidence>
<proteinExistence type="predicted"/>
<dbReference type="RefSeq" id="XP_004987928.1">
    <property type="nucleotide sequence ID" value="XM_004987871.1"/>
</dbReference>
<feature type="region of interest" description="Disordered" evidence="2">
    <location>
        <begin position="335"/>
        <end position="359"/>
    </location>
</feature>
<keyword evidence="5" id="KW-1185">Reference proteome</keyword>
<dbReference type="SUPFAM" id="SSF49562">
    <property type="entry name" value="C2 domain (Calcium/lipid-binding domain, CaLB)"/>
    <property type="match status" value="1"/>
</dbReference>
<dbReference type="InterPro" id="IPR050729">
    <property type="entry name" value="Rho-GAP"/>
</dbReference>
<dbReference type="Pfam" id="PF00620">
    <property type="entry name" value="RhoGAP"/>
    <property type="match status" value="1"/>
</dbReference>
<dbReference type="Proteomes" id="UP000007799">
    <property type="component" value="Unassembled WGS sequence"/>
</dbReference>
<organism evidence="5">
    <name type="scientific">Salpingoeca rosetta (strain ATCC 50818 / BSB-021)</name>
    <dbReference type="NCBI Taxonomy" id="946362"/>
    <lineage>
        <taxon>Eukaryota</taxon>
        <taxon>Choanoflagellata</taxon>
        <taxon>Craspedida</taxon>
        <taxon>Salpingoecidae</taxon>
        <taxon>Salpingoeca</taxon>
    </lineage>
</organism>
<dbReference type="GO" id="GO:0007165">
    <property type="term" value="P:signal transduction"/>
    <property type="evidence" value="ECO:0007669"/>
    <property type="project" value="InterPro"/>
</dbReference>
<feature type="domain" description="Rho-GAP" evidence="3">
    <location>
        <begin position="128"/>
        <end position="327"/>
    </location>
</feature>
<sequence>MAEGGSVQLRLLHLKGLRLALRSSDVAVTCKTDTSFGPHRARAVITKRTSYEQQPSLTVGIEGAKFLKVIVADLLTFGRESVVGTATIDLQQLAIAVGSTRTLSLPLSPQGEVKVWIRFLGSRPMFGVDLQAITQREGTTVPRIVTRCIRAVEEAGLGVEGIYRVPGSQPAIDALKASFQETQGQFEFKKEHLVSINNVASLLKQFLNALPRSLLHSQAATMLAIFSKGAPSTMNRALFESFMAVDEPSRATALALLTHMRKIAKHSDKNQMTFSNLATCFGPNLISHPSTPTHAPTTAEEMHRIASQSRECNAFVSYLLGQDDLLCACACKDESKLESDGPPSPVSASSSSSSTLSTSSASAHRRPLDVFQQHQPVDFTAFRLVCHELGWYVARDEEHVFAEAADGASTISWRQFKRWWEESDRSKLSSQKLYALKRAARFFMLFAIHDAADPVQRSVTADECAVVQSAVRCSDGCGAHVRVGVSLENSCSRAHLLVLFVLLHCLVLLCPHLFPVSTPPLSSIHTHTHAHTKVHAHSLLSSVYVNFPLRLHYRQQPETL</sequence>
<dbReference type="STRING" id="946362.F2USF0"/>
<gene>
    <name evidence="4" type="ORF">PTSG_11002</name>
</gene>
<accession>F2USF0</accession>
<keyword evidence="1" id="KW-0343">GTPase activation</keyword>
<dbReference type="OrthoDB" id="185175at2759"/>
<dbReference type="GO" id="GO:0005096">
    <property type="term" value="F:GTPase activator activity"/>
    <property type="evidence" value="ECO:0007669"/>
    <property type="project" value="UniProtKB-KW"/>
</dbReference>
<dbReference type="PANTHER" id="PTHR23176">
    <property type="entry name" value="RHO/RAC/CDC GTPASE-ACTIVATING PROTEIN"/>
    <property type="match status" value="1"/>
</dbReference>
<evidence type="ECO:0000313" key="5">
    <source>
        <dbReference type="Proteomes" id="UP000007799"/>
    </source>
</evidence>
<feature type="compositionally biased region" description="Low complexity" evidence="2">
    <location>
        <begin position="346"/>
        <end position="359"/>
    </location>
</feature>
<dbReference type="AlphaFoldDB" id="F2USF0"/>
<dbReference type="InterPro" id="IPR008936">
    <property type="entry name" value="Rho_GTPase_activation_prot"/>
</dbReference>
<dbReference type="SUPFAM" id="SSF48350">
    <property type="entry name" value="GTPase activation domain, GAP"/>
    <property type="match status" value="1"/>
</dbReference>
<dbReference type="eggNOG" id="KOG4269">
    <property type="taxonomic scope" value="Eukaryota"/>
</dbReference>
<dbReference type="PANTHER" id="PTHR23176:SF129">
    <property type="entry name" value="RHO GTPASE ACTIVATING PROTEIN AT 16F, ISOFORM E-RELATED"/>
    <property type="match status" value="1"/>
</dbReference>
<dbReference type="Gene3D" id="1.10.555.10">
    <property type="entry name" value="Rho GTPase activation protein"/>
    <property type="match status" value="1"/>
</dbReference>
<name>F2USF0_SALR5</name>
<dbReference type="OMA" id="CACKDES"/>
<dbReference type="InParanoid" id="F2USF0"/>
<dbReference type="SMART" id="SM00324">
    <property type="entry name" value="RhoGAP"/>
    <property type="match status" value="1"/>
</dbReference>
<protein>
    <recommendedName>
        <fullName evidence="3">Rho-GAP domain-containing protein</fullName>
    </recommendedName>
</protein>
<evidence type="ECO:0000313" key="4">
    <source>
        <dbReference type="EMBL" id="EGD81059.1"/>
    </source>
</evidence>